<dbReference type="Proteomes" id="UP001419268">
    <property type="component" value="Unassembled WGS sequence"/>
</dbReference>
<evidence type="ECO:0000313" key="3">
    <source>
        <dbReference type="Proteomes" id="UP001419268"/>
    </source>
</evidence>
<name>A0AAP0IB22_9MAGN</name>
<gene>
    <name evidence="2" type="ORF">Scep_019030</name>
</gene>
<protein>
    <submittedName>
        <fullName evidence="2">Uncharacterized protein</fullName>
    </submittedName>
</protein>
<evidence type="ECO:0000313" key="2">
    <source>
        <dbReference type="EMBL" id="KAK9111511.1"/>
    </source>
</evidence>
<keyword evidence="3" id="KW-1185">Reference proteome</keyword>
<sequence length="90" mass="9900">MVKHIVEGCKNNILTSIVQNYTLFDMCVGRLEQNINSQRLKLKQEVAQVKLQVTQGNESSAEHTIPGGALATLRDMKGGSAEHNSYGNDK</sequence>
<comment type="caution">
    <text evidence="2">The sequence shown here is derived from an EMBL/GenBank/DDBJ whole genome shotgun (WGS) entry which is preliminary data.</text>
</comment>
<evidence type="ECO:0000256" key="1">
    <source>
        <dbReference type="SAM" id="MobiDB-lite"/>
    </source>
</evidence>
<proteinExistence type="predicted"/>
<organism evidence="2 3">
    <name type="scientific">Stephania cephalantha</name>
    <dbReference type="NCBI Taxonomy" id="152367"/>
    <lineage>
        <taxon>Eukaryota</taxon>
        <taxon>Viridiplantae</taxon>
        <taxon>Streptophyta</taxon>
        <taxon>Embryophyta</taxon>
        <taxon>Tracheophyta</taxon>
        <taxon>Spermatophyta</taxon>
        <taxon>Magnoliopsida</taxon>
        <taxon>Ranunculales</taxon>
        <taxon>Menispermaceae</taxon>
        <taxon>Menispermoideae</taxon>
        <taxon>Cissampelideae</taxon>
        <taxon>Stephania</taxon>
    </lineage>
</organism>
<accession>A0AAP0IB22</accession>
<dbReference type="AlphaFoldDB" id="A0AAP0IB22"/>
<dbReference type="EMBL" id="JBBNAG010000008">
    <property type="protein sequence ID" value="KAK9111511.1"/>
    <property type="molecule type" value="Genomic_DNA"/>
</dbReference>
<feature type="region of interest" description="Disordered" evidence="1">
    <location>
        <begin position="57"/>
        <end position="90"/>
    </location>
</feature>
<reference evidence="2 3" key="1">
    <citation type="submission" date="2024-01" db="EMBL/GenBank/DDBJ databases">
        <title>Genome assemblies of Stephania.</title>
        <authorList>
            <person name="Yang L."/>
        </authorList>
    </citation>
    <scope>NUCLEOTIDE SEQUENCE [LARGE SCALE GENOMIC DNA]</scope>
    <source>
        <strain evidence="2">JXDWG</strain>
        <tissue evidence="2">Leaf</tissue>
    </source>
</reference>